<dbReference type="InterPro" id="IPR051055">
    <property type="entry name" value="PIF1_helicase"/>
</dbReference>
<dbReference type="InterPro" id="IPR010997">
    <property type="entry name" value="HRDC-like_sf"/>
</dbReference>
<dbReference type="Gene3D" id="2.30.30.940">
    <property type="match status" value="1"/>
</dbReference>
<dbReference type="SMART" id="SM00382">
    <property type="entry name" value="AAA"/>
    <property type="match status" value="1"/>
</dbReference>
<dbReference type="InterPro" id="IPR029491">
    <property type="entry name" value="Helicase_HTH"/>
</dbReference>
<reference evidence="2 3" key="1">
    <citation type="submission" date="2016-07" db="EMBL/GenBank/DDBJ databases">
        <title>Genome of Pelobium manganitolerans.</title>
        <authorList>
            <person name="Wu S."/>
            <person name="Wang G."/>
        </authorList>
    </citation>
    <scope>NUCLEOTIDE SEQUENCE [LARGE SCALE GENOMIC DNA]</scope>
    <source>
        <strain evidence="2 3">YS-25</strain>
    </source>
</reference>
<dbReference type="SMART" id="SM00341">
    <property type="entry name" value="HRDC"/>
    <property type="match status" value="1"/>
</dbReference>
<dbReference type="EMBL" id="MBTA01000027">
    <property type="protein sequence ID" value="RKD13815.1"/>
    <property type="molecule type" value="Genomic_DNA"/>
</dbReference>
<dbReference type="SUPFAM" id="SSF52540">
    <property type="entry name" value="P-loop containing nucleoside triphosphate hydrolases"/>
    <property type="match status" value="2"/>
</dbReference>
<sequence length="816" mass="92726">MQTENPQLRLASEFVHYTDRNIFLTGKAGTGKTTFLHQLKKTCPKRMVVVAPTGVAAINAGGSTVHSFFQLPFGPYIPTQEDKANQSRRMTREKINLIKSLDLLVIDEISMVRADTLDSIDAVLRRYRDRTKPFGGVQLLMIGDLHQLSPVIKDDEWNLLKDYYSNIYFFNSIALKQTFPINIELKHIYRQSDDFFIGILNAVRENKVDLTVLEQLNSRYIPDFNPDEKEGYITLSSHNHAADRINAEKLKALKTTAHHFTAEVHGDFPEFSYPNALELTFKVGAQVMFVKNDISRDKLYFNGKIGTITKIKEGVIYVKCPDDLQELAVDRVEWQNFRFELNPSTKEIDENIIGTFVQYPLKLAWAITIHKSQGLTFEKAIIDANAAFAHGQVYVALSRCKTFEGLVLHSPINFNSVKTDGVVSHYTKNAEANEPTENHLTQSKIIFQQNLLFDLFQFSMIKSLLFQLKRIGEEQHQTVDKDFLAQINKCREFDEQHIESVAEKFKRQIYIALQEEGLPEENEALQERVKKGCAYFMQQLTALEDLLKQTDFDTDNKAVRKQLDEVLDNMDRELFIKRSGLKLCNEGFQTLAYLKAKANADIDFKSSKKSGSVEPERRKAVPSGVKHDALFHTLKIWRDELAADQGVPVYQVLPQKVLSDLANRLPANFAELERIKGIGKVKIKQYGIEILNMIGAYCESKGIEYKASNELLSVKATKPDTKLLSLKLFKEGKTVEEIAKERSLVTSTIESHLTDFIGDGLDINDFIAPEKVNKISDYILESKATSINQIKQALGSDISYGEIRAVMKHLSLAQES</sequence>
<dbReference type="SUPFAM" id="SSF47819">
    <property type="entry name" value="HRDC-like"/>
    <property type="match status" value="1"/>
</dbReference>
<dbReference type="InterPro" id="IPR010285">
    <property type="entry name" value="DNA_helicase_pif1-like_DEAD"/>
</dbReference>
<dbReference type="Gene3D" id="1.10.10.1390">
    <property type="entry name" value="ATP-dependent DNA helicase RecQ"/>
    <property type="match status" value="1"/>
</dbReference>
<dbReference type="Pfam" id="PF05970">
    <property type="entry name" value="PIF1"/>
    <property type="match status" value="1"/>
</dbReference>
<dbReference type="InterPro" id="IPR002121">
    <property type="entry name" value="HRDC_dom"/>
</dbReference>
<proteinExistence type="predicted"/>
<keyword evidence="2" id="KW-0378">Hydrolase</keyword>
<dbReference type="InterPro" id="IPR003593">
    <property type="entry name" value="AAA+_ATPase"/>
</dbReference>
<evidence type="ECO:0000313" key="2">
    <source>
        <dbReference type="EMBL" id="RKD13815.1"/>
    </source>
</evidence>
<protein>
    <submittedName>
        <fullName evidence="2">Helicase</fullName>
    </submittedName>
</protein>
<dbReference type="PANTHER" id="PTHR47642">
    <property type="entry name" value="ATP-DEPENDENT DNA HELICASE"/>
    <property type="match status" value="1"/>
</dbReference>
<dbReference type="Gene3D" id="3.40.50.300">
    <property type="entry name" value="P-loop containing nucleotide triphosphate hydrolases"/>
    <property type="match status" value="2"/>
</dbReference>
<keyword evidence="3" id="KW-1185">Reference proteome</keyword>
<dbReference type="PROSITE" id="PS50967">
    <property type="entry name" value="HRDC"/>
    <property type="match status" value="1"/>
</dbReference>
<dbReference type="GO" id="GO:0006281">
    <property type="term" value="P:DNA repair"/>
    <property type="evidence" value="ECO:0007669"/>
    <property type="project" value="InterPro"/>
</dbReference>
<evidence type="ECO:0000259" key="1">
    <source>
        <dbReference type="PROSITE" id="PS50967"/>
    </source>
</evidence>
<dbReference type="CDD" id="cd18809">
    <property type="entry name" value="SF1_C_RecD"/>
    <property type="match status" value="1"/>
</dbReference>
<organism evidence="2 3">
    <name type="scientific">Pelobium manganitolerans</name>
    <dbReference type="NCBI Taxonomy" id="1842495"/>
    <lineage>
        <taxon>Bacteria</taxon>
        <taxon>Pseudomonadati</taxon>
        <taxon>Bacteroidota</taxon>
        <taxon>Sphingobacteriia</taxon>
        <taxon>Sphingobacteriales</taxon>
        <taxon>Sphingobacteriaceae</taxon>
        <taxon>Pelobium</taxon>
    </lineage>
</organism>
<keyword evidence="2" id="KW-0067">ATP-binding</keyword>
<dbReference type="FunFam" id="3.40.50.300:FF:001498">
    <property type="entry name" value="ATP-dependent DNA helicase"/>
    <property type="match status" value="1"/>
</dbReference>
<dbReference type="Gene3D" id="1.10.150.80">
    <property type="entry name" value="HRDC domain"/>
    <property type="match status" value="1"/>
</dbReference>
<dbReference type="Proteomes" id="UP000283433">
    <property type="component" value="Unassembled WGS sequence"/>
</dbReference>
<dbReference type="AlphaFoldDB" id="A0A419S3E2"/>
<keyword evidence="2" id="KW-0547">Nucleotide-binding</keyword>
<name>A0A419S3E2_9SPHI</name>
<evidence type="ECO:0000313" key="3">
    <source>
        <dbReference type="Proteomes" id="UP000283433"/>
    </source>
</evidence>
<accession>A0A419S3E2</accession>
<dbReference type="GO" id="GO:0000166">
    <property type="term" value="F:nucleotide binding"/>
    <property type="evidence" value="ECO:0007669"/>
    <property type="project" value="InterPro"/>
</dbReference>
<dbReference type="OrthoDB" id="9763659at2"/>
<dbReference type="RefSeq" id="WP_120182727.1">
    <property type="nucleotide sequence ID" value="NZ_MBTA01000027.1"/>
</dbReference>
<comment type="caution">
    <text evidence="2">The sequence shown here is derived from an EMBL/GenBank/DDBJ whole genome shotgun (WGS) entry which is preliminary data.</text>
</comment>
<dbReference type="GO" id="GO:0003676">
    <property type="term" value="F:nucleic acid binding"/>
    <property type="evidence" value="ECO:0007669"/>
    <property type="project" value="InterPro"/>
</dbReference>
<dbReference type="GO" id="GO:0003678">
    <property type="term" value="F:DNA helicase activity"/>
    <property type="evidence" value="ECO:0007669"/>
    <property type="project" value="InterPro"/>
</dbReference>
<dbReference type="Pfam" id="PF14493">
    <property type="entry name" value="HTH_40"/>
    <property type="match status" value="1"/>
</dbReference>
<dbReference type="InterPro" id="IPR027417">
    <property type="entry name" value="P-loop_NTPase"/>
</dbReference>
<feature type="domain" description="HRDC" evidence="1">
    <location>
        <begin position="624"/>
        <end position="704"/>
    </location>
</feature>
<dbReference type="Pfam" id="PF00570">
    <property type="entry name" value="HRDC"/>
    <property type="match status" value="1"/>
</dbReference>
<dbReference type="GO" id="GO:0000723">
    <property type="term" value="P:telomere maintenance"/>
    <property type="evidence" value="ECO:0007669"/>
    <property type="project" value="InterPro"/>
</dbReference>
<keyword evidence="2" id="KW-0347">Helicase</keyword>
<gene>
    <name evidence="2" type="ORF">BCY91_09655</name>
</gene>
<dbReference type="InterPro" id="IPR044876">
    <property type="entry name" value="HRDC_dom_sf"/>
</dbReference>